<name>A0A1W1C4V4_9ZZZZ</name>
<reference evidence="2" key="1">
    <citation type="submission" date="2016-10" db="EMBL/GenBank/DDBJ databases">
        <authorList>
            <person name="de Groot N.N."/>
        </authorList>
    </citation>
    <scope>NUCLEOTIDE SEQUENCE</scope>
</reference>
<accession>A0A1W1C4V4</accession>
<keyword evidence="1" id="KW-1133">Transmembrane helix</keyword>
<dbReference type="AlphaFoldDB" id="A0A1W1C4V4"/>
<keyword evidence="1" id="KW-0812">Transmembrane</keyword>
<sequence length="54" mass="6392">MLDWFIYYVVLASVLPIAVGSATLTVWFLCLFYRFYYKLLKAVSYLDSNKNKNE</sequence>
<evidence type="ECO:0000313" key="2">
    <source>
        <dbReference type="EMBL" id="SFV60751.1"/>
    </source>
</evidence>
<feature type="transmembrane region" description="Helical" evidence="1">
    <location>
        <begin position="6"/>
        <end position="33"/>
    </location>
</feature>
<evidence type="ECO:0000256" key="1">
    <source>
        <dbReference type="SAM" id="Phobius"/>
    </source>
</evidence>
<organism evidence="2">
    <name type="scientific">hydrothermal vent metagenome</name>
    <dbReference type="NCBI Taxonomy" id="652676"/>
    <lineage>
        <taxon>unclassified sequences</taxon>
        <taxon>metagenomes</taxon>
        <taxon>ecological metagenomes</taxon>
    </lineage>
</organism>
<dbReference type="EMBL" id="FPHM01000065">
    <property type="protein sequence ID" value="SFV60751.1"/>
    <property type="molecule type" value="Genomic_DNA"/>
</dbReference>
<proteinExistence type="predicted"/>
<keyword evidence="1" id="KW-0472">Membrane</keyword>
<protein>
    <submittedName>
        <fullName evidence="2">Uncharacterized protein</fullName>
    </submittedName>
</protein>
<gene>
    <name evidence="2" type="ORF">MNB_SV-13-985</name>
</gene>